<dbReference type="InterPro" id="IPR005151">
    <property type="entry name" value="Tail-specific_protease"/>
</dbReference>
<dbReference type="InterPro" id="IPR041489">
    <property type="entry name" value="PDZ_6"/>
</dbReference>
<dbReference type="SMART" id="SM00245">
    <property type="entry name" value="TSPc"/>
    <property type="match status" value="1"/>
</dbReference>
<dbReference type="SMART" id="SM00228">
    <property type="entry name" value="PDZ"/>
    <property type="match status" value="1"/>
</dbReference>
<dbReference type="Gene3D" id="3.90.226.10">
    <property type="entry name" value="2-enoyl-CoA Hydratase, Chain A, domain 1"/>
    <property type="match status" value="1"/>
</dbReference>
<dbReference type="InterPro" id="IPR036034">
    <property type="entry name" value="PDZ_sf"/>
</dbReference>
<accession>A0A1J4XZI6</accession>
<keyword evidence="6" id="KW-1133">Transmembrane helix</keyword>
<dbReference type="InterPro" id="IPR004447">
    <property type="entry name" value="Peptidase_S41A"/>
</dbReference>
<comment type="similarity">
    <text evidence="1 5">Belongs to the peptidase S41A family.</text>
</comment>
<protein>
    <recommendedName>
        <fullName evidence="7">PDZ domain-containing protein</fullName>
    </recommendedName>
</protein>
<evidence type="ECO:0000313" key="9">
    <source>
        <dbReference type="Proteomes" id="UP000182693"/>
    </source>
</evidence>
<evidence type="ECO:0000256" key="4">
    <source>
        <dbReference type="ARBA" id="ARBA00022825"/>
    </source>
</evidence>
<keyword evidence="2 5" id="KW-0645">Protease</keyword>
<dbReference type="EMBL" id="MNWX01000036">
    <property type="protein sequence ID" value="OIO64865.1"/>
    <property type="molecule type" value="Genomic_DNA"/>
</dbReference>
<dbReference type="GO" id="GO:0008236">
    <property type="term" value="F:serine-type peptidase activity"/>
    <property type="evidence" value="ECO:0007669"/>
    <property type="project" value="UniProtKB-KW"/>
</dbReference>
<dbReference type="InterPro" id="IPR029045">
    <property type="entry name" value="ClpP/crotonase-like_dom_sf"/>
</dbReference>
<dbReference type="Pfam" id="PF17820">
    <property type="entry name" value="PDZ_6"/>
    <property type="match status" value="1"/>
</dbReference>
<dbReference type="PANTHER" id="PTHR32060">
    <property type="entry name" value="TAIL-SPECIFIC PROTEASE"/>
    <property type="match status" value="1"/>
</dbReference>
<dbReference type="GO" id="GO:0004175">
    <property type="term" value="F:endopeptidase activity"/>
    <property type="evidence" value="ECO:0007669"/>
    <property type="project" value="TreeGrafter"/>
</dbReference>
<feature type="transmembrane region" description="Helical" evidence="6">
    <location>
        <begin position="9"/>
        <end position="31"/>
    </location>
</feature>
<keyword evidence="4 5" id="KW-0720">Serine protease</keyword>
<reference evidence="8 9" key="1">
    <citation type="journal article" date="2016" name="Environ. Microbiol.">
        <title>Genomic resolution of a cold subsurface aquifer community provides metabolic insights for novel microbes adapted to high CO concentrations.</title>
        <authorList>
            <person name="Probst A.J."/>
            <person name="Castelle C.J."/>
            <person name="Singh A."/>
            <person name="Brown C.T."/>
            <person name="Anantharaman K."/>
            <person name="Sharon I."/>
            <person name="Hug L.A."/>
            <person name="Burstein D."/>
            <person name="Emerson J.B."/>
            <person name="Thomas B.C."/>
            <person name="Banfield J.F."/>
        </authorList>
    </citation>
    <scope>NUCLEOTIDE SEQUENCE [LARGE SCALE GENOMIC DNA]</scope>
    <source>
        <strain evidence="8">CG1_02_39_135</strain>
    </source>
</reference>
<name>A0A1J4XZI6_9BACT</name>
<evidence type="ECO:0000256" key="5">
    <source>
        <dbReference type="RuleBase" id="RU004404"/>
    </source>
</evidence>
<keyword evidence="6" id="KW-0472">Membrane</keyword>
<dbReference type="FunFam" id="2.30.42.10:FF:000063">
    <property type="entry name" value="Peptidase, S41 family"/>
    <property type="match status" value="1"/>
</dbReference>
<dbReference type="AlphaFoldDB" id="A0A1J4XZI6"/>
<dbReference type="GO" id="GO:0030288">
    <property type="term" value="C:outer membrane-bounded periplasmic space"/>
    <property type="evidence" value="ECO:0007669"/>
    <property type="project" value="TreeGrafter"/>
</dbReference>
<dbReference type="CDD" id="cd07560">
    <property type="entry name" value="Peptidase_S41_CPP"/>
    <property type="match status" value="1"/>
</dbReference>
<dbReference type="GO" id="GO:0007165">
    <property type="term" value="P:signal transduction"/>
    <property type="evidence" value="ECO:0007669"/>
    <property type="project" value="TreeGrafter"/>
</dbReference>
<evidence type="ECO:0000313" key="8">
    <source>
        <dbReference type="EMBL" id="OIO64865.1"/>
    </source>
</evidence>
<dbReference type="CDD" id="cd06782">
    <property type="entry name" value="cpPDZ_CPP-like"/>
    <property type="match status" value="1"/>
</dbReference>
<gene>
    <name evidence="8" type="ORF">AUJ30_02000</name>
</gene>
<dbReference type="NCBIfam" id="TIGR00225">
    <property type="entry name" value="prc"/>
    <property type="match status" value="1"/>
</dbReference>
<dbReference type="Gene3D" id="2.30.42.10">
    <property type="match status" value="1"/>
</dbReference>
<organism evidence="8 9">
    <name type="scientific">Candidatus Wolfebacteria bacterium CG1_02_39_135</name>
    <dbReference type="NCBI Taxonomy" id="1805425"/>
    <lineage>
        <taxon>Bacteria</taxon>
        <taxon>Candidatus Wolfeibacteriota</taxon>
    </lineage>
</organism>
<dbReference type="Pfam" id="PF03572">
    <property type="entry name" value="Peptidase_S41"/>
    <property type="match status" value="1"/>
</dbReference>
<dbReference type="PROSITE" id="PS50106">
    <property type="entry name" value="PDZ"/>
    <property type="match status" value="1"/>
</dbReference>
<evidence type="ECO:0000256" key="6">
    <source>
        <dbReference type="SAM" id="Phobius"/>
    </source>
</evidence>
<dbReference type="Proteomes" id="UP000182693">
    <property type="component" value="Unassembled WGS sequence"/>
</dbReference>
<proteinExistence type="inferred from homology"/>
<dbReference type="SUPFAM" id="SSF52096">
    <property type="entry name" value="ClpP/crotonase"/>
    <property type="match status" value="1"/>
</dbReference>
<feature type="domain" description="PDZ" evidence="7">
    <location>
        <begin position="109"/>
        <end position="191"/>
    </location>
</feature>
<dbReference type="Gene3D" id="3.30.750.44">
    <property type="match status" value="1"/>
</dbReference>
<dbReference type="InterPro" id="IPR001478">
    <property type="entry name" value="PDZ"/>
</dbReference>
<evidence type="ECO:0000256" key="2">
    <source>
        <dbReference type="ARBA" id="ARBA00022670"/>
    </source>
</evidence>
<dbReference type="SUPFAM" id="SSF50156">
    <property type="entry name" value="PDZ domain-like"/>
    <property type="match status" value="1"/>
</dbReference>
<sequence length="409" mass="45312">MQKIFKNRYFVIGISIIIAVALSGGGFYFGYQQGIKKPQTVVIRGVANLEEGKLEAIDFSLFWDVWQTIKDKYVEADKIDNQTLFYGAVSGLLGALKDENSVFFPPTDAQKFNEDISGEFGGIGAEIGTRNNQLVIIAPLKNTPAERAGLRALDKILKVDDTVTANLTTDEAVKLIRGQKGTTVILTILRNGWDKPKEISIIRDTIQVPTLDWEIKENNIAYIHLYNFYEKAPFLFYQAAVEIAFKNPKGIILDLRNNPGGFLDAAINLTGWFLKPGQTVVSEEFRSDKKQVFTSYGNGLFKDVPIVILINEGSASASEILAGALRDNRSVKLIGKKSFGKGTVQELEPLKDGSSIKITVAHWRMPGGGLIEKNGLDPDYEVGLTDEDFKANRDPQLEKAMEVLKSEIK</sequence>
<keyword evidence="3 5" id="KW-0378">Hydrolase</keyword>
<evidence type="ECO:0000259" key="7">
    <source>
        <dbReference type="PROSITE" id="PS50106"/>
    </source>
</evidence>
<dbReference type="PANTHER" id="PTHR32060:SF30">
    <property type="entry name" value="CARBOXY-TERMINAL PROCESSING PROTEASE CTPA"/>
    <property type="match status" value="1"/>
</dbReference>
<evidence type="ECO:0000256" key="3">
    <source>
        <dbReference type="ARBA" id="ARBA00022801"/>
    </source>
</evidence>
<keyword evidence="6" id="KW-0812">Transmembrane</keyword>
<dbReference type="GO" id="GO:0006508">
    <property type="term" value="P:proteolysis"/>
    <property type="evidence" value="ECO:0007669"/>
    <property type="project" value="UniProtKB-KW"/>
</dbReference>
<evidence type="ECO:0000256" key="1">
    <source>
        <dbReference type="ARBA" id="ARBA00009179"/>
    </source>
</evidence>
<dbReference type="STRING" id="1805425.AUJ30_02000"/>
<comment type="caution">
    <text evidence="8">The sequence shown here is derived from an EMBL/GenBank/DDBJ whole genome shotgun (WGS) entry which is preliminary data.</text>
</comment>